<evidence type="ECO:0000313" key="3">
    <source>
        <dbReference type="EMBL" id="MEY9317485.1"/>
    </source>
</evidence>
<dbReference type="InterPro" id="IPR018874">
    <property type="entry name" value="Phage_Mx8_p63_C"/>
</dbReference>
<evidence type="ECO:0000259" key="2">
    <source>
        <dbReference type="Pfam" id="PF10546"/>
    </source>
</evidence>
<dbReference type="RefSeq" id="WP_259265679.1">
    <property type="nucleotide sequence ID" value="NZ_CP126026.1"/>
</dbReference>
<accession>A0ABV4F222</accession>
<dbReference type="Pfam" id="PF10546">
    <property type="entry name" value="P63C"/>
    <property type="match status" value="1"/>
</dbReference>
<evidence type="ECO:0000256" key="1">
    <source>
        <dbReference type="SAM" id="MobiDB-lite"/>
    </source>
</evidence>
<comment type="caution">
    <text evidence="3">The sequence shown here is derived from an EMBL/GenBank/DDBJ whole genome shotgun (WGS) entry which is preliminary data.</text>
</comment>
<keyword evidence="4" id="KW-1185">Reference proteome</keyword>
<gene>
    <name evidence="3" type="ORF">ABIF29_004284</name>
</gene>
<proteinExistence type="predicted"/>
<feature type="domain" description="Bacteriophage Mx8 p63 C-terminal" evidence="2">
    <location>
        <begin position="204"/>
        <end position="290"/>
    </location>
</feature>
<name>A0ABV4F222_BRAEL</name>
<protein>
    <recommendedName>
        <fullName evidence="2">Bacteriophage Mx8 p63 C-terminal domain-containing protein</fullName>
    </recommendedName>
</protein>
<sequence length="334" mass="37744">MSDDLPSRGGKARAEKLSPERRKAIATKAASMRWAKPPELPNAPPSEQEVLPPSPFAKFRGQIDMGGNPIDVYVLDTGDRVISMRGAVKAITGQDAGNLVEYLSVQSLKDHINKDLILVETLEFHIPGTQFRGRGVTAEQFEEILTGYVRALHAGALTTARQREIATMCAILSTAFLKIGIIAQIDEATGYQYVRAEDALQIKLRAFVAEELREWEKTFPDELWEQFGRLTRWQGSLSQRPKWWGHLVLELIYNALDPDIAKYLKDNKPKPVHGKNYHQWMTQDVGLKALISHIYEIIGIAKTCTDMRELRDKVALHYGREPVQLTMYLPRKPS</sequence>
<dbReference type="Proteomes" id="UP001565471">
    <property type="component" value="Unassembled WGS sequence"/>
</dbReference>
<feature type="compositionally biased region" description="Basic and acidic residues" evidence="1">
    <location>
        <begin position="12"/>
        <end position="23"/>
    </location>
</feature>
<dbReference type="EMBL" id="JBGBZA010000002">
    <property type="protein sequence ID" value="MEY9317485.1"/>
    <property type="molecule type" value="Genomic_DNA"/>
</dbReference>
<evidence type="ECO:0000313" key="4">
    <source>
        <dbReference type="Proteomes" id="UP001565471"/>
    </source>
</evidence>
<feature type="region of interest" description="Disordered" evidence="1">
    <location>
        <begin position="1"/>
        <end position="49"/>
    </location>
</feature>
<reference evidence="3 4" key="1">
    <citation type="submission" date="2024-07" db="EMBL/GenBank/DDBJ databases">
        <title>Genomic Encyclopedia of Type Strains, Phase V (KMG-V): Genome sequencing to study the core and pangenomes of soil and plant-associated prokaryotes.</title>
        <authorList>
            <person name="Whitman W."/>
        </authorList>
    </citation>
    <scope>NUCLEOTIDE SEQUENCE [LARGE SCALE GENOMIC DNA]</scope>
    <source>
        <strain evidence="3 4">USDA 415</strain>
    </source>
</reference>
<organism evidence="3 4">
    <name type="scientific">Bradyrhizobium elkanii</name>
    <dbReference type="NCBI Taxonomy" id="29448"/>
    <lineage>
        <taxon>Bacteria</taxon>
        <taxon>Pseudomonadati</taxon>
        <taxon>Pseudomonadota</taxon>
        <taxon>Alphaproteobacteria</taxon>
        <taxon>Hyphomicrobiales</taxon>
        <taxon>Nitrobacteraceae</taxon>
        <taxon>Bradyrhizobium</taxon>
    </lineage>
</organism>